<name>A0A9K3DD06_9EUKA</name>
<dbReference type="EMBL" id="BDIP01008070">
    <property type="protein sequence ID" value="GIQ91643.1"/>
    <property type="molecule type" value="Genomic_DNA"/>
</dbReference>
<dbReference type="AlphaFoldDB" id="A0A9K3DD06"/>
<proteinExistence type="predicted"/>
<accession>A0A9K3DD06</accession>
<organism evidence="1 2">
    <name type="scientific">Kipferlia bialata</name>
    <dbReference type="NCBI Taxonomy" id="797122"/>
    <lineage>
        <taxon>Eukaryota</taxon>
        <taxon>Metamonada</taxon>
        <taxon>Carpediemonas-like organisms</taxon>
        <taxon>Kipferlia</taxon>
    </lineage>
</organism>
<keyword evidence="2" id="KW-1185">Reference proteome</keyword>
<evidence type="ECO:0000313" key="2">
    <source>
        <dbReference type="Proteomes" id="UP000265618"/>
    </source>
</evidence>
<feature type="non-terminal residue" evidence="1">
    <location>
        <position position="30"/>
    </location>
</feature>
<gene>
    <name evidence="1" type="ORF">KIPB_014987</name>
</gene>
<evidence type="ECO:0000313" key="1">
    <source>
        <dbReference type="EMBL" id="GIQ91643.1"/>
    </source>
</evidence>
<sequence length="30" mass="3204">ARVTYQDTCFTQGSSRLDPTGTSASLKALQ</sequence>
<feature type="non-terminal residue" evidence="1">
    <location>
        <position position="1"/>
    </location>
</feature>
<protein>
    <submittedName>
        <fullName evidence="1">Uncharacterized protein</fullName>
    </submittedName>
</protein>
<comment type="caution">
    <text evidence="1">The sequence shown here is derived from an EMBL/GenBank/DDBJ whole genome shotgun (WGS) entry which is preliminary data.</text>
</comment>
<reference evidence="1 2" key="1">
    <citation type="journal article" date="2018" name="PLoS ONE">
        <title>The draft genome of Kipferlia bialata reveals reductive genome evolution in fornicate parasites.</title>
        <authorList>
            <person name="Tanifuji G."/>
            <person name="Takabayashi S."/>
            <person name="Kume K."/>
            <person name="Takagi M."/>
            <person name="Nakayama T."/>
            <person name="Kamikawa R."/>
            <person name="Inagaki Y."/>
            <person name="Hashimoto T."/>
        </authorList>
    </citation>
    <scope>NUCLEOTIDE SEQUENCE [LARGE SCALE GENOMIC DNA]</scope>
    <source>
        <strain evidence="1">NY0173</strain>
    </source>
</reference>
<dbReference type="Proteomes" id="UP000265618">
    <property type="component" value="Unassembled WGS sequence"/>
</dbReference>